<evidence type="ECO:0000259" key="6">
    <source>
        <dbReference type="PROSITE" id="PS51352"/>
    </source>
</evidence>
<dbReference type="Pfam" id="PF08534">
    <property type="entry name" value="Redoxin"/>
    <property type="match status" value="1"/>
</dbReference>
<evidence type="ECO:0000256" key="3">
    <source>
        <dbReference type="ARBA" id="ARBA00023163"/>
    </source>
</evidence>
<name>A0ABN3PIL7_9ACTN</name>
<dbReference type="InterPro" id="IPR009061">
    <property type="entry name" value="DNA-bd_dom_put_sf"/>
</dbReference>
<dbReference type="SMART" id="SM00422">
    <property type="entry name" value="HTH_MERR"/>
    <property type="match status" value="1"/>
</dbReference>
<dbReference type="RefSeq" id="WP_344539994.1">
    <property type="nucleotide sequence ID" value="NZ_BAAATD010000002.1"/>
</dbReference>
<evidence type="ECO:0000259" key="5">
    <source>
        <dbReference type="PROSITE" id="PS50937"/>
    </source>
</evidence>
<keyword evidence="8" id="KW-1185">Reference proteome</keyword>
<dbReference type="PROSITE" id="PS51352">
    <property type="entry name" value="THIOREDOXIN_2"/>
    <property type="match status" value="1"/>
</dbReference>
<feature type="compositionally biased region" description="Pro residues" evidence="4">
    <location>
        <begin position="127"/>
        <end position="138"/>
    </location>
</feature>
<dbReference type="SUPFAM" id="SSF46955">
    <property type="entry name" value="Putative DNA-binding domain"/>
    <property type="match status" value="1"/>
</dbReference>
<dbReference type="InterPro" id="IPR047057">
    <property type="entry name" value="MerR_fam"/>
</dbReference>
<evidence type="ECO:0000313" key="7">
    <source>
        <dbReference type="EMBL" id="GAA2587767.1"/>
    </source>
</evidence>
<evidence type="ECO:0000256" key="4">
    <source>
        <dbReference type="SAM" id="MobiDB-lite"/>
    </source>
</evidence>
<dbReference type="SUPFAM" id="SSF52833">
    <property type="entry name" value="Thioredoxin-like"/>
    <property type="match status" value="1"/>
</dbReference>
<dbReference type="PROSITE" id="PS00552">
    <property type="entry name" value="HTH_MERR_1"/>
    <property type="match status" value="1"/>
</dbReference>
<dbReference type="PANTHER" id="PTHR30204:SF94">
    <property type="entry name" value="HEAVY METAL-DEPENDENT TRANSCRIPTIONAL REGULATOR HI_0293-RELATED"/>
    <property type="match status" value="1"/>
</dbReference>
<feature type="domain" description="Thioredoxin" evidence="6">
    <location>
        <begin position="149"/>
        <end position="314"/>
    </location>
</feature>
<accession>A0ABN3PIL7</accession>
<dbReference type="Proteomes" id="UP001501509">
    <property type="component" value="Unassembled WGS sequence"/>
</dbReference>
<evidence type="ECO:0000313" key="8">
    <source>
        <dbReference type="Proteomes" id="UP001501509"/>
    </source>
</evidence>
<keyword evidence="1" id="KW-0805">Transcription regulation</keyword>
<gene>
    <name evidence="7" type="ORF">GCM10010411_20760</name>
</gene>
<keyword evidence="3" id="KW-0804">Transcription</keyword>
<dbReference type="InterPro" id="IPR000551">
    <property type="entry name" value="MerR-type_HTH_dom"/>
</dbReference>
<reference evidence="7 8" key="1">
    <citation type="journal article" date="2019" name="Int. J. Syst. Evol. Microbiol.">
        <title>The Global Catalogue of Microorganisms (GCM) 10K type strain sequencing project: providing services to taxonomists for standard genome sequencing and annotation.</title>
        <authorList>
            <consortium name="The Broad Institute Genomics Platform"/>
            <consortium name="The Broad Institute Genome Sequencing Center for Infectious Disease"/>
            <person name="Wu L."/>
            <person name="Ma J."/>
        </authorList>
    </citation>
    <scope>NUCLEOTIDE SEQUENCE [LARGE SCALE GENOMIC DNA]</scope>
    <source>
        <strain evidence="7 8">JCM 6833</strain>
    </source>
</reference>
<feature type="domain" description="HTH merR-type" evidence="5">
    <location>
        <begin position="1"/>
        <end position="68"/>
    </location>
</feature>
<keyword evidence="2" id="KW-0238">DNA-binding</keyword>
<dbReference type="InterPro" id="IPR013740">
    <property type="entry name" value="Redoxin"/>
</dbReference>
<dbReference type="InterPro" id="IPR036249">
    <property type="entry name" value="Thioredoxin-like_sf"/>
</dbReference>
<proteinExistence type="predicted"/>
<comment type="caution">
    <text evidence="7">The sequence shown here is derived from an EMBL/GenBank/DDBJ whole genome shotgun (WGS) entry which is preliminary data.</text>
</comment>
<evidence type="ECO:0000256" key="1">
    <source>
        <dbReference type="ARBA" id="ARBA00023015"/>
    </source>
</evidence>
<dbReference type="PROSITE" id="PS50937">
    <property type="entry name" value="HTH_MERR_2"/>
    <property type="match status" value="1"/>
</dbReference>
<dbReference type="CDD" id="cd01282">
    <property type="entry name" value="HTH_MerR-like_sg3"/>
    <property type="match status" value="1"/>
</dbReference>
<dbReference type="Pfam" id="PF13411">
    <property type="entry name" value="MerR_1"/>
    <property type="match status" value="1"/>
</dbReference>
<protein>
    <submittedName>
        <fullName evidence="7">Redoxin family protein</fullName>
    </submittedName>
</protein>
<dbReference type="EMBL" id="BAAATD010000002">
    <property type="protein sequence ID" value="GAA2587767.1"/>
    <property type="molecule type" value="Genomic_DNA"/>
</dbReference>
<feature type="region of interest" description="Disordered" evidence="4">
    <location>
        <begin position="112"/>
        <end position="150"/>
    </location>
</feature>
<sequence>MRASEAARAAGVTRKALRYYEAAGLLTPSRLANGYREYSPTDVRLAAEIRSLTAIGLTPKETRPFLDCLRGGHDSGDDCPESLAAYNQKIRALDRLIARLAHTRQQLAQQLRAAAGRPMTDDQEDPVLPPADPLPDNLPAPADDGAADHLPGRQLPPLTFVATDGSQIRLDAACAGRWILFVYPLTGDPAADIPQGWNEIPGARGCSQEACSFRDNLAELRECGIDRVIALSSDRAEYQQALVRRLHLPYPLLSDPDHYLSRTLDLPTFEANGTTLYKRITLVMRGATIEHAFYPIFPPDTHAQEVVKWLRERP</sequence>
<dbReference type="PANTHER" id="PTHR30204">
    <property type="entry name" value="REDOX-CYCLING DRUG-SENSING TRANSCRIPTIONAL ACTIVATOR SOXR"/>
    <property type="match status" value="1"/>
</dbReference>
<dbReference type="Gene3D" id="3.40.30.10">
    <property type="entry name" value="Glutaredoxin"/>
    <property type="match status" value="1"/>
</dbReference>
<evidence type="ECO:0000256" key="2">
    <source>
        <dbReference type="ARBA" id="ARBA00023125"/>
    </source>
</evidence>
<dbReference type="Gene3D" id="1.10.1660.10">
    <property type="match status" value="1"/>
</dbReference>
<organism evidence="7 8">
    <name type="scientific">Actinomadura fulvescens</name>
    <dbReference type="NCBI Taxonomy" id="46160"/>
    <lineage>
        <taxon>Bacteria</taxon>
        <taxon>Bacillati</taxon>
        <taxon>Actinomycetota</taxon>
        <taxon>Actinomycetes</taxon>
        <taxon>Streptosporangiales</taxon>
        <taxon>Thermomonosporaceae</taxon>
        <taxon>Actinomadura</taxon>
    </lineage>
</organism>
<dbReference type="CDD" id="cd03017">
    <property type="entry name" value="PRX_BCP"/>
    <property type="match status" value="1"/>
</dbReference>
<dbReference type="InterPro" id="IPR013766">
    <property type="entry name" value="Thioredoxin_domain"/>
</dbReference>